<dbReference type="AlphaFoldDB" id="A0AAD6MWZ1"/>
<sequence>MATEQQKINTQHCAFCNHLLLATTLDLSKLPRRGGESKDNAIILPLEHQSHDEPEEESSKSQLSAKHLSLLLSTTIPDRRATLIRREDGIEKRILLRCGRCRVIMGYFLDDVHYPTSTISRVNDDEDEEGLSRPGQNARAVYILPGAVSLTEDMEGGRSDREWIGWDGEER</sequence>
<evidence type="ECO:0000313" key="2">
    <source>
        <dbReference type="EMBL" id="KAJ5728100.1"/>
    </source>
</evidence>
<evidence type="ECO:0000313" key="3">
    <source>
        <dbReference type="Proteomes" id="UP001215712"/>
    </source>
</evidence>
<protein>
    <recommendedName>
        <fullName evidence="1">STEEP1 domain-containing protein</fullName>
    </recommendedName>
</protein>
<dbReference type="InterPro" id="IPR057965">
    <property type="entry name" value="STEEP1_dom"/>
</dbReference>
<proteinExistence type="predicted"/>
<dbReference type="EMBL" id="JAQJAN010000005">
    <property type="protein sequence ID" value="KAJ5728100.1"/>
    <property type="molecule type" value="Genomic_DNA"/>
</dbReference>
<dbReference type="Proteomes" id="UP001215712">
    <property type="component" value="Unassembled WGS sequence"/>
</dbReference>
<gene>
    <name evidence="2" type="ORF">N7493_004430</name>
</gene>
<name>A0AAD6MWZ1_9EURO</name>
<comment type="caution">
    <text evidence="2">The sequence shown here is derived from an EMBL/GenBank/DDBJ whole genome shotgun (WGS) entry which is preliminary data.</text>
</comment>
<keyword evidence="3" id="KW-1185">Reference proteome</keyword>
<reference evidence="2" key="2">
    <citation type="submission" date="2023-01" db="EMBL/GenBank/DDBJ databases">
        <authorList>
            <person name="Petersen C."/>
        </authorList>
    </citation>
    <scope>NUCLEOTIDE SEQUENCE</scope>
    <source>
        <strain evidence="2">IBT 17514</strain>
    </source>
</reference>
<reference evidence="2" key="1">
    <citation type="journal article" date="2023" name="IMA Fungus">
        <title>Comparative genomic study of the Penicillium genus elucidates a diverse pangenome and 15 lateral gene transfer events.</title>
        <authorList>
            <person name="Petersen C."/>
            <person name="Sorensen T."/>
            <person name="Nielsen M.R."/>
            <person name="Sondergaard T.E."/>
            <person name="Sorensen J.L."/>
            <person name="Fitzpatrick D.A."/>
            <person name="Frisvad J.C."/>
            <person name="Nielsen K.L."/>
        </authorList>
    </citation>
    <scope>NUCLEOTIDE SEQUENCE</scope>
    <source>
        <strain evidence="2">IBT 17514</strain>
    </source>
</reference>
<evidence type="ECO:0000259" key="1">
    <source>
        <dbReference type="Pfam" id="PF25809"/>
    </source>
</evidence>
<dbReference type="Pfam" id="PF25809">
    <property type="entry name" value="STEEP1"/>
    <property type="match status" value="1"/>
</dbReference>
<feature type="domain" description="STEEP1" evidence="1">
    <location>
        <begin position="4"/>
        <end position="154"/>
    </location>
</feature>
<accession>A0AAD6MWZ1</accession>
<organism evidence="2 3">
    <name type="scientific">Penicillium malachiteum</name>
    <dbReference type="NCBI Taxonomy" id="1324776"/>
    <lineage>
        <taxon>Eukaryota</taxon>
        <taxon>Fungi</taxon>
        <taxon>Dikarya</taxon>
        <taxon>Ascomycota</taxon>
        <taxon>Pezizomycotina</taxon>
        <taxon>Eurotiomycetes</taxon>
        <taxon>Eurotiomycetidae</taxon>
        <taxon>Eurotiales</taxon>
        <taxon>Aspergillaceae</taxon>
        <taxon>Penicillium</taxon>
    </lineage>
</organism>